<evidence type="ECO:0000313" key="1">
    <source>
        <dbReference type="EMBL" id="MBX51505.1"/>
    </source>
</evidence>
<dbReference type="AlphaFoldDB" id="A0A2P2P9S5"/>
<sequence length="34" mass="3964">MTLQQFLGKWSLMVAPKSCQIFIKTPHEKVLNDM</sequence>
<organism evidence="1">
    <name type="scientific">Rhizophora mucronata</name>
    <name type="common">Asiatic mangrove</name>
    <dbReference type="NCBI Taxonomy" id="61149"/>
    <lineage>
        <taxon>Eukaryota</taxon>
        <taxon>Viridiplantae</taxon>
        <taxon>Streptophyta</taxon>
        <taxon>Embryophyta</taxon>
        <taxon>Tracheophyta</taxon>
        <taxon>Spermatophyta</taxon>
        <taxon>Magnoliopsida</taxon>
        <taxon>eudicotyledons</taxon>
        <taxon>Gunneridae</taxon>
        <taxon>Pentapetalae</taxon>
        <taxon>rosids</taxon>
        <taxon>fabids</taxon>
        <taxon>Malpighiales</taxon>
        <taxon>Rhizophoraceae</taxon>
        <taxon>Rhizophora</taxon>
    </lineage>
</organism>
<reference evidence="1" key="1">
    <citation type="submission" date="2018-02" db="EMBL/GenBank/DDBJ databases">
        <title>Rhizophora mucronata_Transcriptome.</title>
        <authorList>
            <person name="Meera S.P."/>
            <person name="Sreeshan A."/>
            <person name="Augustine A."/>
        </authorList>
    </citation>
    <scope>NUCLEOTIDE SEQUENCE</scope>
    <source>
        <tissue evidence="1">Leaf</tissue>
    </source>
</reference>
<protein>
    <submittedName>
        <fullName evidence="1">Uncharacterized protein</fullName>
    </submittedName>
</protein>
<proteinExistence type="predicted"/>
<name>A0A2P2P9S5_RHIMU</name>
<dbReference type="EMBL" id="GGEC01071021">
    <property type="protein sequence ID" value="MBX51505.1"/>
    <property type="molecule type" value="Transcribed_RNA"/>
</dbReference>
<accession>A0A2P2P9S5</accession>